<dbReference type="Gene3D" id="1.10.3210.10">
    <property type="entry name" value="Hypothetical protein af1432"/>
    <property type="match status" value="1"/>
</dbReference>
<dbReference type="AlphaFoldDB" id="A0A7J0BGJ2"/>
<keyword evidence="3" id="KW-1185">Reference proteome</keyword>
<dbReference type="PANTHER" id="PTHR33525:SF3">
    <property type="entry name" value="RIBONUCLEASE Y"/>
    <property type="match status" value="1"/>
</dbReference>
<dbReference type="SMART" id="SM00471">
    <property type="entry name" value="HDc"/>
    <property type="match status" value="1"/>
</dbReference>
<proteinExistence type="predicted"/>
<feature type="domain" description="HDOD" evidence="1">
    <location>
        <begin position="146"/>
        <end position="341"/>
    </location>
</feature>
<dbReference type="InterPro" id="IPR013976">
    <property type="entry name" value="HDOD"/>
</dbReference>
<dbReference type="EMBL" id="BLVO01000005">
    <property type="protein sequence ID" value="GFM32312.1"/>
    <property type="molecule type" value="Genomic_DNA"/>
</dbReference>
<dbReference type="Proteomes" id="UP000503840">
    <property type="component" value="Unassembled WGS sequence"/>
</dbReference>
<evidence type="ECO:0000313" key="2">
    <source>
        <dbReference type="EMBL" id="GFM32312.1"/>
    </source>
</evidence>
<dbReference type="InterPro" id="IPR052340">
    <property type="entry name" value="RNase_Y/CdgJ"/>
</dbReference>
<sequence>MGKVNASDLRTGMILASDAFSSNGRLLLPRGTVLDEQHIRVLKIWGALDADIEHVSAGEAQQESLLSIPEHDLAAARQFVDSLFSAANLASPPMPELHTACMKLYVSRLQAGQTLSTDTFNWNPIPQPDNISKSSLEEFVNTDKGLASFPDIYFRISNALEDPSSTANKLAEVISKDPSISAKLLSLVNSPFYGFGQRIDSLSRSVALVGAREISQLALGVAVIDLFIGVPDGIISVRGFWQHSVACGVLNRILASHMQGMQQERCFVIGLLHDIGRLVMLKLAPQHVAWAVNLSRTTGISLYLAERTIFGFDHTDVARALFKRWNLPEELLDGVAEHHGLNDIPSVEAALCSVADTLAIAMGFGANGSILVRTIPPTIWKTINLPESAIEATILAAERQIHDITSIFLS</sequence>
<protein>
    <submittedName>
        <fullName evidence="2">Phosphohydrolase</fullName>
    </submittedName>
</protein>
<accession>A0A7J0BGJ2</accession>
<comment type="caution">
    <text evidence="2">The sequence shown here is derived from an EMBL/GenBank/DDBJ whole genome shotgun (WGS) entry which is preliminary data.</text>
</comment>
<dbReference type="InterPro" id="IPR003607">
    <property type="entry name" value="HD/PDEase_dom"/>
</dbReference>
<name>A0A7J0BGJ2_9BACT</name>
<evidence type="ECO:0000259" key="1">
    <source>
        <dbReference type="PROSITE" id="PS51833"/>
    </source>
</evidence>
<organism evidence="2 3">
    <name type="scientific">Desulfovibrio subterraneus</name>
    <dbReference type="NCBI Taxonomy" id="2718620"/>
    <lineage>
        <taxon>Bacteria</taxon>
        <taxon>Pseudomonadati</taxon>
        <taxon>Thermodesulfobacteriota</taxon>
        <taxon>Desulfovibrionia</taxon>
        <taxon>Desulfovibrionales</taxon>
        <taxon>Desulfovibrionaceae</taxon>
        <taxon>Desulfovibrio</taxon>
    </lineage>
</organism>
<dbReference type="PANTHER" id="PTHR33525">
    <property type="match status" value="1"/>
</dbReference>
<gene>
    <name evidence="2" type="ORF">DSM101010T_06770</name>
</gene>
<reference evidence="2 3" key="1">
    <citation type="submission" date="2020-05" db="EMBL/GenBank/DDBJ databases">
        <title>Draft genome sequence of Desulfovibrio sp. strain HN2T.</title>
        <authorList>
            <person name="Ueno A."/>
            <person name="Tamazawa S."/>
            <person name="Tamamura S."/>
            <person name="Murakami T."/>
            <person name="Kiyama T."/>
            <person name="Inomata H."/>
            <person name="Amano Y."/>
            <person name="Miyakawa K."/>
            <person name="Tamaki H."/>
            <person name="Naganuma T."/>
            <person name="Kaneko K."/>
        </authorList>
    </citation>
    <scope>NUCLEOTIDE SEQUENCE [LARGE SCALE GENOMIC DNA]</scope>
    <source>
        <strain evidence="2 3">HN2</strain>
    </source>
</reference>
<dbReference type="SUPFAM" id="SSF109604">
    <property type="entry name" value="HD-domain/PDEase-like"/>
    <property type="match status" value="1"/>
</dbReference>
<dbReference type="GO" id="GO:0016787">
    <property type="term" value="F:hydrolase activity"/>
    <property type="evidence" value="ECO:0007669"/>
    <property type="project" value="UniProtKB-KW"/>
</dbReference>
<evidence type="ECO:0000313" key="3">
    <source>
        <dbReference type="Proteomes" id="UP000503840"/>
    </source>
</evidence>
<dbReference type="PROSITE" id="PS51833">
    <property type="entry name" value="HDOD"/>
    <property type="match status" value="1"/>
</dbReference>
<dbReference type="Pfam" id="PF08668">
    <property type="entry name" value="HDOD"/>
    <property type="match status" value="1"/>
</dbReference>
<dbReference type="RefSeq" id="WP_174404022.1">
    <property type="nucleotide sequence ID" value="NZ_BLVO01000005.1"/>
</dbReference>
<keyword evidence="2" id="KW-0378">Hydrolase</keyword>